<keyword evidence="1" id="KW-1133">Transmembrane helix</keyword>
<organism evidence="2 3">
    <name type="scientific">Prevotella jejuni</name>
    <dbReference type="NCBI Taxonomy" id="1177574"/>
    <lineage>
        <taxon>Bacteria</taxon>
        <taxon>Pseudomonadati</taxon>
        <taxon>Bacteroidota</taxon>
        <taxon>Bacteroidia</taxon>
        <taxon>Bacteroidales</taxon>
        <taxon>Prevotellaceae</taxon>
        <taxon>Prevotella</taxon>
    </lineage>
</organism>
<dbReference type="InterPro" id="IPR041492">
    <property type="entry name" value="HAD_2"/>
</dbReference>
<comment type="caution">
    <text evidence="2">The sequence shown here is derived from an EMBL/GenBank/DDBJ whole genome shotgun (WGS) entry which is preliminary data.</text>
</comment>
<gene>
    <name evidence="2" type="ORF">SAMN06265364_11648</name>
</gene>
<keyword evidence="1" id="KW-0812">Transmembrane</keyword>
<dbReference type="InterPro" id="IPR023214">
    <property type="entry name" value="HAD_sf"/>
</dbReference>
<feature type="transmembrane region" description="Helical" evidence="1">
    <location>
        <begin position="68"/>
        <end position="89"/>
    </location>
</feature>
<dbReference type="Pfam" id="PF13419">
    <property type="entry name" value="HAD_2"/>
    <property type="match status" value="1"/>
</dbReference>
<accession>A0AA94LKH4</accession>
<dbReference type="Gene3D" id="3.40.50.1000">
    <property type="entry name" value="HAD superfamily/HAD-like"/>
    <property type="match status" value="1"/>
</dbReference>
<proteinExistence type="predicted"/>
<evidence type="ECO:0000256" key="1">
    <source>
        <dbReference type="SAM" id="Phobius"/>
    </source>
</evidence>
<dbReference type="InterPro" id="IPR036412">
    <property type="entry name" value="HAD-like_sf"/>
</dbReference>
<dbReference type="SUPFAM" id="SSF56784">
    <property type="entry name" value="HAD-like"/>
    <property type="match status" value="1"/>
</dbReference>
<dbReference type="SFLD" id="SFLDG01129">
    <property type="entry name" value="C1.5:_HAD__Beta-PGM__Phosphata"/>
    <property type="match status" value="1"/>
</dbReference>
<dbReference type="EMBL" id="FZNZ01000016">
    <property type="protein sequence ID" value="SNR87725.1"/>
    <property type="molecule type" value="Genomic_DNA"/>
</dbReference>
<evidence type="ECO:0000313" key="2">
    <source>
        <dbReference type="EMBL" id="SNR87725.1"/>
    </source>
</evidence>
<dbReference type="AlphaFoldDB" id="A0AA94LKH4"/>
<protein>
    <submittedName>
        <fullName evidence="2">Phosphoglycolate phosphatase</fullName>
    </submittedName>
</protein>
<sequence length="338" mass="37611">MGIISKRRVMRCLLLTERFIWFEQNMSIKSKLQQLSFRTGVIVLLMCLPFYALSFVQVFFPVSTATKGILFTAFFGLAKTFQYTGVAILGKEGYKRVKGYLKRKKLSKSKAVEAVDEARPRCCPDLFTNPNILAGVRLVIFDFDGTLGDSQQLITDTMLATIEKLHLPKRTREECARTIGLPLKECFSSIIPMTDEKAEECAEVYSEIFNIKNVPGAVTIFPGVFETLDRLIAMGIRMSVASSRNRSSLVKLMTDLKLTNYISFLVGADNVVNKKPAAEPVLLTLRCFNVEPHEALVVGDTEFDILMGRNAGTHTCGVTYGNGSRESLEAAGAEWIVC</sequence>
<dbReference type="PANTHER" id="PTHR43434:SF24">
    <property type="entry name" value="HYDROLASE-RELATED"/>
    <property type="match status" value="1"/>
</dbReference>
<dbReference type="GO" id="GO:0006281">
    <property type="term" value="P:DNA repair"/>
    <property type="evidence" value="ECO:0007669"/>
    <property type="project" value="TreeGrafter"/>
</dbReference>
<dbReference type="Proteomes" id="UP000198427">
    <property type="component" value="Unassembled WGS sequence"/>
</dbReference>
<dbReference type="SFLD" id="SFLDS00003">
    <property type="entry name" value="Haloacid_Dehalogenase"/>
    <property type="match status" value="1"/>
</dbReference>
<dbReference type="InterPro" id="IPR023198">
    <property type="entry name" value="PGP-like_dom2"/>
</dbReference>
<reference evidence="2 3" key="1">
    <citation type="submission" date="2017-06" db="EMBL/GenBank/DDBJ databases">
        <authorList>
            <person name="Varghese N."/>
            <person name="Submissions S."/>
        </authorList>
    </citation>
    <scope>NUCLEOTIDE SEQUENCE [LARGE SCALE GENOMIC DNA]</scope>
    <source>
        <strain evidence="2 3">DSM 26989</strain>
    </source>
</reference>
<dbReference type="Gene3D" id="1.10.150.240">
    <property type="entry name" value="Putative phosphatase, domain 2"/>
    <property type="match status" value="1"/>
</dbReference>
<dbReference type="SFLD" id="SFLDG01135">
    <property type="entry name" value="C1.5.6:_HAD__Beta-PGM__Phospha"/>
    <property type="match status" value="1"/>
</dbReference>
<name>A0AA94LKH4_9BACT</name>
<dbReference type="InterPro" id="IPR050155">
    <property type="entry name" value="HAD-like_hydrolase_sf"/>
</dbReference>
<evidence type="ECO:0000313" key="3">
    <source>
        <dbReference type="Proteomes" id="UP000198427"/>
    </source>
</evidence>
<feature type="transmembrane region" description="Helical" evidence="1">
    <location>
        <begin position="35"/>
        <end position="56"/>
    </location>
</feature>
<dbReference type="GO" id="GO:0005829">
    <property type="term" value="C:cytosol"/>
    <property type="evidence" value="ECO:0007669"/>
    <property type="project" value="TreeGrafter"/>
</dbReference>
<dbReference type="PANTHER" id="PTHR43434">
    <property type="entry name" value="PHOSPHOGLYCOLATE PHOSPHATASE"/>
    <property type="match status" value="1"/>
</dbReference>
<dbReference type="GO" id="GO:0008967">
    <property type="term" value="F:phosphoglycolate phosphatase activity"/>
    <property type="evidence" value="ECO:0007669"/>
    <property type="project" value="TreeGrafter"/>
</dbReference>
<keyword evidence="3" id="KW-1185">Reference proteome</keyword>
<keyword evidence="1" id="KW-0472">Membrane</keyword>